<accession>A0A176WIF7</accession>
<dbReference type="EMBL" id="LVLJ01000930">
    <property type="protein sequence ID" value="OAE31956.1"/>
    <property type="molecule type" value="Genomic_DNA"/>
</dbReference>
<dbReference type="Proteomes" id="UP000077202">
    <property type="component" value="Unassembled WGS sequence"/>
</dbReference>
<dbReference type="AlphaFoldDB" id="A0A176WIF7"/>
<comment type="caution">
    <text evidence="1">The sequence shown here is derived from an EMBL/GenBank/DDBJ whole genome shotgun (WGS) entry which is preliminary data.</text>
</comment>
<evidence type="ECO:0000313" key="1">
    <source>
        <dbReference type="EMBL" id="OAE31956.1"/>
    </source>
</evidence>
<gene>
    <name evidence="1" type="ORF">AXG93_4421s1070</name>
</gene>
<evidence type="ECO:0000313" key="2">
    <source>
        <dbReference type="Proteomes" id="UP000077202"/>
    </source>
</evidence>
<name>A0A176WIF7_MARPO</name>
<reference evidence="1" key="1">
    <citation type="submission" date="2016-03" db="EMBL/GenBank/DDBJ databases">
        <title>Mechanisms controlling the formation of the plant cell surface in tip-growing cells are functionally conserved among land plants.</title>
        <authorList>
            <person name="Honkanen S."/>
            <person name="Jones V.A."/>
            <person name="Morieri G."/>
            <person name="Champion C."/>
            <person name="Hetherington A.J."/>
            <person name="Kelly S."/>
            <person name="Saint-Marcoux D."/>
            <person name="Proust H."/>
            <person name="Prescott H."/>
            <person name="Dolan L."/>
        </authorList>
    </citation>
    <scope>NUCLEOTIDE SEQUENCE [LARGE SCALE GENOMIC DNA]</scope>
    <source>
        <tissue evidence="1">Whole gametophyte</tissue>
    </source>
</reference>
<keyword evidence="2" id="KW-1185">Reference proteome</keyword>
<organism evidence="1 2">
    <name type="scientific">Marchantia polymorpha subsp. ruderalis</name>
    <dbReference type="NCBI Taxonomy" id="1480154"/>
    <lineage>
        <taxon>Eukaryota</taxon>
        <taxon>Viridiplantae</taxon>
        <taxon>Streptophyta</taxon>
        <taxon>Embryophyta</taxon>
        <taxon>Marchantiophyta</taxon>
        <taxon>Marchantiopsida</taxon>
        <taxon>Marchantiidae</taxon>
        <taxon>Marchantiales</taxon>
        <taxon>Marchantiaceae</taxon>
        <taxon>Marchantia</taxon>
    </lineage>
</organism>
<protein>
    <submittedName>
        <fullName evidence="1">Uncharacterized protein</fullName>
    </submittedName>
</protein>
<proteinExistence type="predicted"/>
<sequence>MQAAECFAGVVVVAGGSRHPGALWWRLRVAAGSGRQGRCSLLEREAEGVGKLVSVLGGGSCEVRHGLSEPFASDKEAKGWFSGVIGGGRQGWLQGEMFLAN</sequence>